<dbReference type="PIRSF" id="PIRSF006446">
    <property type="entry name" value="Cyt_quinol_oxidase_1"/>
    <property type="match status" value="1"/>
</dbReference>
<keyword evidence="7 12" id="KW-0479">Metal-binding</keyword>
<evidence type="ECO:0000256" key="2">
    <source>
        <dbReference type="ARBA" id="ARBA00009819"/>
    </source>
</evidence>
<evidence type="ECO:0000256" key="11">
    <source>
        <dbReference type="ARBA" id="ARBA00023136"/>
    </source>
</evidence>
<dbReference type="RefSeq" id="WP_345718455.1">
    <property type="nucleotide sequence ID" value="NZ_BAABFP010000008.1"/>
</dbReference>
<evidence type="ECO:0000313" key="13">
    <source>
        <dbReference type="EMBL" id="MFC6006993.1"/>
    </source>
</evidence>
<evidence type="ECO:0000256" key="9">
    <source>
        <dbReference type="ARBA" id="ARBA00022989"/>
    </source>
</evidence>
<evidence type="ECO:0000256" key="5">
    <source>
        <dbReference type="ARBA" id="ARBA00022617"/>
    </source>
</evidence>
<keyword evidence="9 12" id="KW-1133">Transmembrane helix</keyword>
<feature type="transmembrane region" description="Helical" evidence="12">
    <location>
        <begin position="187"/>
        <end position="207"/>
    </location>
</feature>
<evidence type="ECO:0000256" key="4">
    <source>
        <dbReference type="ARBA" id="ARBA00022475"/>
    </source>
</evidence>
<gene>
    <name evidence="13" type="ORF">ACFQDO_07600</name>
</gene>
<evidence type="ECO:0000256" key="1">
    <source>
        <dbReference type="ARBA" id="ARBA00004651"/>
    </source>
</evidence>
<dbReference type="Pfam" id="PF01654">
    <property type="entry name" value="Cyt_bd_oxida_I"/>
    <property type="match status" value="1"/>
</dbReference>
<dbReference type="PANTHER" id="PTHR30365:SF15">
    <property type="entry name" value="CYTOCHROME BD UBIQUINOL OXIDASE SUBUNIT 1"/>
    <property type="match status" value="1"/>
</dbReference>
<evidence type="ECO:0000256" key="12">
    <source>
        <dbReference type="PIRNR" id="PIRNR006446"/>
    </source>
</evidence>
<name>A0ABW1JEE6_9ACTN</name>
<keyword evidence="3 12" id="KW-0813">Transport</keyword>
<evidence type="ECO:0000256" key="8">
    <source>
        <dbReference type="ARBA" id="ARBA00022982"/>
    </source>
</evidence>
<feature type="transmembrane region" description="Helical" evidence="12">
    <location>
        <begin position="20"/>
        <end position="41"/>
    </location>
</feature>
<organism evidence="13 14">
    <name type="scientific">Angustibacter luteus</name>
    <dbReference type="NCBI Taxonomy" id="658456"/>
    <lineage>
        <taxon>Bacteria</taxon>
        <taxon>Bacillati</taxon>
        <taxon>Actinomycetota</taxon>
        <taxon>Actinomycetes</taxon>
        <taxon>Kineosporiales</taxon>
        <taxon>Kineosporiaceae</taxon>
    </lineage>
</organism>
<evidence type="ECO:0000256" key="10">
    <source>
        <dbReference type="ARBA" id="ARBA00023004"/>
    </source>
</evidence>
<feature type="transmembrane region" description="Helical" evidence="12">
    <location>
        <begin position="227"/>
        <end position="243"/>
    </location>
</feature>
<dbReference type="Proteomes" id="UP001596189">
    <property type="component" value="Unassembled WGS sequence"/>
</dbReference>
<keyword evidence="11 12" id="KW-0472">Membrane</keyword>
<feature type="transmembrane region" description="Helical" evidence="12">
    <location>
        <begin position="91"/>
        <end position="115"/>
    </location>
</feature>
<accession>A0ABW1JEE6</accession>
<feature type="transmembrane region" description="Helical" evidence="12">
    <location>
        <begin position="53"/>
        <end position="71"/>
    </location>
</feature>
<evidence type="ECO:0000256" key="3">
    <source>
        <dbReference type="ARBA" id="ARBA00022448"/>
    </source>
</evidence>
<feature type="transmembrane region" description="Helical" evidence="12">
    <location>
        <begin position="127"/>
        <end position="150"/>
    </location>
</feature>
<dbReference type="PANTHER" id="PTHR30365">
    <property type="entry name" value="CYTOCHROME D UBIQUINOL OXIDASE"/>
    <property type="match status" value="1"/>
</dbReference>
<dbReference type="EMBL" id="JBHSRD010000003">
    <property type="protein sequence ID" value="MFC6006993.1"/>
    <property type="molecule type" value="Genomic_DNA"/>
</dbReference>
<evidence type="ECO:0000256" key="6">
    <source>
        <dbReference type="ARBA" id="ARBA00022692"/>
    </source>
</evidence>
<keyword evidence="14" id="KW-1185">Reference proteome</keyword>
<comment type="caution">
    <text evidence="13">The sequence shown here is derived from an EMBL/GenBank/DDBJ whole genome shotgun (WGS) entry which is preliminary data.</text>
</comment>
<dbReference type="InterPro" id="IPR002585">
    <property type="entry name" value="Cyt-d_ubiquinol_oxidase_su_1"/>
</dbReference>
<feature type="transmembrane region" description="Helical" evidence="12">
    <location>
        <begin position="370"/>
        <end position="391"/>
    </location>
</feature>
<feature type="transmembrane region" description="Helical" evidence="12">
    <location>
        <begin position="336"/>
        <end position="358"/>
    </location>
</feature>
<evidence type="ECO:0000256" key="7">
    <source>
        <dbReference type="ARBA" id="ARBA00022723"/>
    </source>
</evidence>
<keyword evidence="10 12" id="KW-0408">Iron</keyword>
<feature type="transmembrane region" description="Helical" evidence="12">
    <location>
        <begin position="427"/>
        <end position="448"/>
    </location>
</feature>
<keyword evidence="4 12" id="KW-1003">Cell membrane</keyword>
<keyword evidence="6 12" id="KW-0812">Transmembrane</keyword>
<keyword evidence="8 12" id="KW-0249">Electron transport</keyword>
<reference evidence="14" key="1">
    <citation type="journal article" date="2019" name="Int. J. Syst. Evol. Microbiol.">
        <title>The Global Catalogue of Microorganisms (GCM) 10K type strain sequencing project: providing services to taxonomists for standard genome sequencing and annotation.</title>
        <authorList>
            <consortium name="The Broad Institute Genomics Platform"/>
            <consortium name="The Broad Institute Genome Sequencing Center for Infectious Disease"/>
            <person name="Wu L."/>
            <person name="Ma J."/>
        </authorList>
    </citation>
    <scope>NUCLEOTIDE SEQUENCE [LARGE SCALE GENOMIC DNA]</scope>
    <source>
        <strain evidence="14">KACC 14249</strain>
    </source>
</reference>
<evidence type="ECO:0000313" key="14">
    <source>
        <dbReference type="Proteomes" id="UP001596189"/>
    </source>
</evidence>
<comment type="similarity">
    <text evidence="2 12">Belongs to the cytochrome ubiquinol oxidase subunit 1 family.</text>
</comment>
<comment type="subcellular location">
    <subcellularLocation>
        <location evidence="1">Cell membrane</location>
        <topology evidence="1">Multi-pass membrane protein</topology>
    </subcellularLocation>
</comment>
<keyword evidence="5 12" id="KW-0349">Heme</keyword>
<sequence length="478" mass="52620">MDALDVARLQFGVTTVYHFFFVPLTIGLAPLVAIMQTVWWRTGDERWLRLTRFFGKLFLINFSMGVVTGIVQEFQFGMNWSEYSRFVGDVFGAPLAIEGLAAFFIESTFLGLWIFGWDRLPRGVHLATIWLAAIGTWLSAYFILAANSFMQHPAGVRFNAERGRAELISIWDLLTNVTALATFPHTVGGAVVVGGTFVAAISAWWAARAHHSGDVSAVDTFRPAIRLGLVALFVGGLVVAVSGDTQAKLMFQQQPMKMAAAEALCDTETGAGFSVFAIGDVENRCDVRQLTIPGLTSWLATGDFDATIKGVNDLQAEYEQKFGPGNYKPLIPVTYWSFRLMIGFGALSAVLGLWALWVTRKGRVPTSRRWALAALWCIPAPFLANSFGWIFTEMGRQPWVVAPNPTGIDGVRMLTHDGVSPVSAATVWISLVSFTLLYGALAVVWFGLMRRYVREGLPAANPPQLRTPDDDRPLSFAY</sequence>
<protein>
    <submittedName>
        <fullName evidence="13">Cytochrome ubiquinol oxidase subunit I</fullName>
    </submittedName>
</protein>
<proteinExistence type="inferred from homology"/>